<proteinExistence type="predicted"/>
<dbReference type="KEGG" id="harc:HARCEL1_00200"/>
<dbReference type="Gene3D" id="3.40.50.300">
    <property type="entry name" value="P-loop containing nucleotide triphosphate hydrolases"/>
    <property type="match status" value="1"/>
</dbReference>
<name>A0A2R4WXL5_9EURY</name>
<accession>A0A2R4WXL5</accession>
<dbReference type="EMBL" id="CP028858">
    <property type="protein sequence ID" value="AWB26251.1"/>
    <property type="molecule type" value="Genomic_DNA"/>
</dbReference>
<keyword evidence="2" id="KW-1185">Reference proteome</keyword>
<dbReference type="Proteomes" id="UP000244727">
    <property type="component" value="Chromosome"/>
</dbReference>
<dbReference type="AlphaFoldDB" id="A0A2R4WXL5"/>
<organism evidence="1 2">
    <name type="scientific">Halococcoides cellulosivorans</name>
    <dbReference type="NCBI Taxonomy" id="1679096"/>
    <lineage>
        <taxon>Archaea</taxon>
        <taxon>Methanobacteriati</taxon>
        <taxon>Methanobacteriota</taxon>
        <taxon>Stenosarchaea group</taxon>
        <taxon>Halobacteria</taxon>
        <taxon>Halobacteriales</taxon>
        <taxon>Haloarculaceae</taxon>
        <taxon>Halococcoides</taxon>
    </lineage>
</organism>
<dbReference type="GeneID" id="36510881"/>
<dbReference type="RefSeq" id="WP_108380620.1">
    <property type="nucleotide sequence ID" value="NZ_CP028858.1"/>
</dbReference>
<evidence type="ECO:0008006" key="3">
    <source>
        <dbReference type="Google" id="ProtNLM"/>
    </source>
</evidence>
<dbReference type="InterPro" id="IPR027417">
    <property type="entry name" value="P-loop_NTPase"/>
</dbReference>
<dbReference type="InterPro" id="IPR055927">
    <property type="entry name" value="DUF7504"/>
</dbReference>
<reference evidence="1 2" key="1">
    <citation type="submission" date="2018-04" db="EMBL/GenBank/DDBJ databases">
        <title>Halococcoides cellulosivorans gen. nov., sp. nov., an extremely halophilic cellulose-utilizing haloarchaeon from hypersaline lakes.</title>
        <authorList>
            <person name="Sorokin D.Y."/>
            <person name="Toshchakov S.V."/>
            <person name="Samarov N.I."/>
            <person name="Korzhenkov A."/>
            <person name="Kublanov I.V."/>
        </authorList>
    </citation>
    <scope>NUCLEOTIDE SEQUENCE [LARGE SCALE GENOMIC DNA]</scope>
    <source>
        <strain evidence="1 2">HArcel1</strain>
    </source>
</reference>
<evidence type="ECO:0000313" key="1">
    <source>
        <dbReference type="EMBL" id="AWB26251.1"/>
    </source>
</evidence>
<dbReference type="Pfam" id="PF24336">
    <property type="entry name" value="DUF7504"/>
    <property type="match status" value="1"/>
</dbReference>
<gene>
    <name evidence="1" type="ORF">HARCEL1_00200</name>
</gene>
<sequence>MSVEPGQQTAESGVRLETLLSPATLREKRSHVLIVGPALSGKLDVGLELLAAVAQDGDAISVSTTDPADQVQAEYDAAGGAVDALSVVDATAGVTNRSEEVYSVSTPGDLTGIGIAIAQATDAVEDPAPPVLIDSLSALLMYNDAETVYQFAESVRTQTRGGAGVTISTLNTDALDDPDRNRLLGLASVVVETRITEDGRREFQVRDDERTGEWHSRTGT</sequence>
<protein>
    <recommendedName>
        <fullName evidence="3">KaiC-like domain-containing protein</fullName>
    </recommendedName>
</protein>
<evidence type="ECO:0000313" key="2">
    <source>
        <dbReference type="Proteomes" id="UP000244727"/>
    </source>
</evidence>